<dbReference type="RefSeq" id="XP_049182078.1">
    <property type="nucleotide sequence ID" value="XM_049326762.1"/>
</dbReference>
<feature type="domain" description="AB hydrolase-1" evidence="6">
    <location>
        <begin position="184"/>
        <end position="430"/>
    </location>
</feature>
<name>A0AAI9T044_9ASCO</name>
<dbReference type="AlphaFoldDB" id="A0AAI9T044"/>
<dbReference type="InterPro" id="IPR029058">
    <property type="entry name" value="AB_hydrolase_fold"/>
</dbReference>
<keyword evidence="3" id="KW-0378">Hydrolase</keyword>
<dbReference type="InterPro" id="IPR050960">
    <property type="entry name" value="AB_hydrolase_4_sf"/>
</dbReference>
<evidence type="ECO:0000256" key="5">
    <source>
        <dbReference type="SAM" id="MobiDB-lite"/>
    </source>
</evidence>
<dbReference type="SUPFAM" id="SSF53474">
    <property type="entry name" value="alpha/beta-Hydrolases"/>
    <property type="match status" value="1"/>
</dbReference>
<dbReference type="Gene3D" id="3.40.50.1820">
    <property type="entry name" value="alpha/beta hydrolase"/>
    <property type="match status" value="1"/>
</dbReference>
<evidence type="ECO:0000256" key="3">
    <source>
        <dbReference type="ARBA" id="ARBA00022801"/>
    </source>
</evidence>
<proteinExistence type="inferred from homology"/>
<comment type="caution">
    <text evidence="7">The sequence shown here is derived from an EMBL/GenBank/DDBJ whole genome shotgun (WGS) entry which is preliminary data.</text>
</comment>
<dbReference type="GO" id="GO:0008126">
    <property type="term" value="F:acetylesterase activity"/>
    <property type="evidence" value="ECO:0007669"/>
    <property type="project" value="TreeGrafter"/>
</dbReference>
<dbReference type="GO" id="GO:0051793">
    <property type="term" value="P:medium-chain fatty acid catabolic process"/>
    <property type="evidence" value="ECO:0007669"/>
    <property type="project" value="TreeGrafter"/>
</dbReference>
<evidence type="ECO:0000256" key="1">
    <source>
        <dbReference type="ARBA" id="ARBA00010884"/>
    </source>
</evidence>
<dbReference type="GeneID" id="73378431"/>
<dbReference type="EMBL" id="JAHUZD010000024">
    <property type="protein sequence ID" value="KAI3406333.1"/>
    <property type="molecule type" value="Genomic_DNA"/>
</dbReference>
<organism evidence="7 8">
    <name type="scientific">Candida oxycetoniae</name>
    <dbReference type="NCBI Taxonomy" id="497107"/>
    <lineage>
        <taxon>Eukaryota</taxon>
        <taxon>Fungi</taxon>
        <taxon>Dikarya</taxon>
        <taxon>Ascomycota</taxon>
        <taxon>Saccharomycotina</taxon>
        <taxon>Pichiomycetes</taxon>
        <taxon>Debaryomycetaceae</taxon>
        <taxon>Candida/Lodderomyces clade</taxon>
        <taxon>Candida</taxon>
    </lineage>
</organism>
<gene>
    <name evidence="7" type="ORF">KGF56_000814</name>
</gene>
<feature type="active site" description="Charge relay system" evidence="4">
    <location>
        <position position="430"/>
    </location>
</feature>
<dbReference type="PANTHER" id="PTHR10794:SF63">
    <property type="entry name" value="ALPHA_BETA HYDROLASE 1, ISOFORM A"/>
    <property type="match status" value="1"/>
</dbReference>
<dbReference type="PANTHER" id="PTHR10794">
    <property type="entry name" value="ABHYDROLASE DOMAIN-CONTAINING PROTEIN"/>
    <property type="match status" value="1"/>
</dbReference>
<evidence type="ECO:0000256" key="4">
    <source>
        <dbReference type="PIRSR" id="PIRSR005211-1"/>
    </source>
</evidence>
<reference evidence="7" key="1">
    <citation type="journal article" date="2022" name="DNA Res.">
        <title>Genome analysis of five recently described species of the CUG-Ser clade uncovers Candida theae as a new hybrid lineage with pathogenic potential in the Candida parapsilosis species complex.</title>
        <authorList>
            <person name="Mixao V."/>
            <person name="Del Olmo V."/>
            <person name="Hegedusova E."/>
            <person name="Saus E."/>
            <person name="Pryszcz L."/>
            <person name="Cillingova A."/>
            <person name="Nosek J."/>
            <person name="Gabaldon T."/>
        </authorList>
    </citation>
    <scope>NUCLEOTIDE SEQUENCE</scope>
    <source>
        <strain evidence="7">CBS 10844</strain>
    </source>
</reference>
<evidence type="ECO:0000313" key="8">
    <source>
        <dbReference type="Proteomes" id="UP001202479"/>
    </source>
</evidence>
<comment type="similarity">
    <text evidence="1">Belongs to the AB hydrolase superfamily. AB hydrolase 4 family.</text>
</comment>
<keyword evidence="2" id="KW-0719">Serine esterase</keyword>
<feature type="region of interest" description="Disordered" evidence="5">
    <location>
        <begin position="148"/>
        <end position="169"/>
    </location>
</feature>
<keyword evidence="8" id="KW-1185">Reference proteome</keyword>
<accession>A0AAI9T044</accession>
<dbReference type="GO" id="GO:0047372">
    <property type="term" value="F:monoacylglycerol lipase activity"/>
    <property type="evidence" value="ECO:0007669"/>
    <property type="project" value="TreeGrafter"/>
</dbReference>
<dbReference type="GO" id="GO:0051792">
    <property type="term" value="P:medium-chain fatty acid biosynthetic process"/>
    <property type="evidence" value="ECO:0007669"/>
    <property type="project" value="TreeGrafter"/>
</dbReference>
<evidence type="ECO:0000256" key="2">
    <source>
        <dbReference type="ARBA" id="ARBA00022487"/>
    </source>
</evidence>
<protein>
    <recommendedName>
        <fullName evidence="6">AB hydrolase-1 domain-containing protein</fullName>
    </recommendedName>
</protein>
<dbReference type="PIRSF" id="PIRSF005211">
    <property type="entry name" value="Ab_hydro_YheT"/>
    <property type="match status" value="1"/>
</dbReference>
<feature type="active site" description="Charge relay system" evidence="4">
    <location>
        <position position="267"/>
    </location>
</feature>
<dbReference type="PROSITE" id="PS01133">
    <property type="entry name" value="UPF0017"/>
    <property type="match status" value="1"/>
</dbReference>
<sequence length="501" mass="56930">MIGSGFFKSKVENYFPKTPIRFNKRLVKEGDAATATTATTATTTNTTTTTTTTESTTIPELIKSKIKEFEKDYTFYVNPLLSSGHTQTAYTALNKFESRNLVYYKRQIITIEDKTYTLPNGTKLKYDQWKGESTVALDYAMKTPVTPDPDHLRFRPSSQQEELPPRTEFKNPEEELIENTDDKPLLIVLHGLSGGSFEAYIRAVLEKIIEDPYDFDAVVLNSRGCAHHTITSPQLYNGLWTNDVRYLMNEFVTKKWPKKRIYMMGFSLGGAILANYLGQEASAVSPQIKGACMFGTPWDFPDGAHHLRASIIGHNVYSPTMCANLLKLLNKHGILTENEFVKQYRDDPSKYNVKFLKDFDNFFTSRLFGLNSADEYYRLASPVQRLLKVRVPTLIISSVDDPVTGSRSLPYSESELNPYVTMVTTTVGGHLGWFTWNGERWYTIPVCKFLKELDQLDVDKSSITKDDLPLDISQSWKYDRLVNGMLDASTTEQSEIVEHTD</sequence>
<dbReference type="InterPro" id="IPR000952">
    <property type="entry name" value="AB_hydrolase_4_CS"/>
</dbReference>
<dbReference type="Proteomes" id="UP001202479">
    <property type="component" value="Unassembled WGS sequence"/>
</dbReference>
<feature type="active site" description="Charge relay system" evidence="4">
    <location>
        <position position="401"/>
    </location>
</feature>
<evidence type="ECO:0000313" key="7">
    <source>
        <dbReference type="EMBL" id="KAI3406333.1"/>
    </source>
</evidence>
<dbReference type="InterPro" id="IPR000073">
    <property type="entry name" value="AB_hydrolase_1"/>
</dbReference>
<dbReference type="Pfam" id="PF00561">
    <property type="entry name" value="Abhydrolase_1"/>
    <property type="match status" value="1"/>
</dbReference>
<evidence type="ECO:0000259" key="6">
    <source>
        <dbReference type="Pfam" id="PF00561"/>
    </source>
</evidence>
<dbReference type="InterPro" id="IPR012020">
    <property type="entry name" value="ABHD4"/>
</dbReference>